<dbReference type="AlphaFoldDB" id="A0A517SPR1"/>
<feature type="region of interest" description="Disordered" evidence="1">
    <location>
        <begin position="43"/>
        <end position="82"/>
    </location>
</feature>
<protein>
    <recommendedName>
        <fullName evidence="4">Non-specific protein-tyrosine kinase</fullName>
    </recommendedName>
</protein>
<dbReference type="PANTHER" id="PTHR32309:SF13">
    <property type="entry name" value="FERRIC ENTEROBACTIN TRANSPORT PROTEIN FEPE"/>
    <property type="match status" value="1"/>
</dbReference>
<sequence>MNTKQSFIGAYARRRPSASPAKAAASEDNPIVIANQESAQVEWTIESPAPTPVETESAPAAAKPDVQPEQEAPASEDAQAVHKPEPAVIDVANLYAGAHDDSIFVIDTMNPTEIRPHLEPVVDPSQPSPSGEVWVSETSDQVLRIDSVTMEPLDAAVEPTPSDTHEVQAAPADQQADSVDSSELPSALETTDTVADQPVTDGQLESPTQESATQESATQASEPVLVESKWAGAGWEVDAFDIPRSAIDTFLDPTFFQSLAQKLGAAVENGLKSALITSVNRGEGRSTIAIGTVLAAAANELRIALVDADTGNPHLVDALRLDIESDWLDALRSGEPLEEVAIASIQDRFTLIPLLDEANHPQRDPVTPLEVDQLVESLRGKFDLVLFDAGPIASPVTRRLATSLDSCFMVKDQRQTQDQDVATAAQMLQQLGIKGVGLIENFCR</sequence>
<dbReference type="GO" id="GO:0004713">
    <property type="term" value="F:protein tyrosine kinase activity"/>
    <property type="evidence" value="ECO:0007669"/>
    <property type="project" value="TreeGrafter"/>
</dbReference>
<evidence type="ECO:0000313" key="3">
    <source>
        <dbReference type="Proteomes" id="UP000315003"/>
    </source>
</evidence>
<keyword evidence="3" id="KW-1185">Reference proteome</keyword>
<evidence type="ECO:0008006" key="4">
    <source>
        <dbReference type="Google" id="ProtNLM"/>
    </source>
</evidence>
<dbReference type="RefSeq" id="WP_145269036.1">
    <property type="nucleotide sequence ID" value="NZ_CP036272.1"/>
</dbReference>
<feature type="region of interest" description="Disordered" evidence="1">
    <location>
        <begin position="1"/>
        <end position="31"/>
    </location>
</feature>
<dbReference type="Proteomes" id="UP000315003">
    <property type="component" value="Chromosome"/>
</dbReference>
<reference evidence="2 3" key="1">
    <citation type="submission" date="2019-02" db="EMBL/GenBank/DDBJ databases">
        <title>Deep-cultivation of Planctomycetes and their phenomic and genomic characterization uncovers novel biology.</title>
        <authorList>
            <person name="Wiegand S."/>
            <person name="Jogler M."/>
            <person name="Boedeker C."/>
            <person name="Pinto D."/>
            <person name="Vollmers J."/>
            <person name="Rivas-Marin E."/>
            <person name="Kohn T."/>
            <person name="Peeters S.H."/>
            <person name="Heuer A."/>
            <person name="Rast P."/>
            <person name="Oberbeckmann S."/>
            <person name="Bunk B."/>
            <person name="Jeske O."/>
            <person name="Meyerdierks A."/>
            <person name="Storesund J.E."/>
            <person name="Kallscheuer N."/>
            <person name="Luecker S."/>
            <person name="Lage O.M."/>
            <person name="Pohl T."/>
            <person name="Merkel B.J."/>
            <person name="Hornburger P."/>
            <person name="Mueller R.-W."/>
            <person name="Bruemmer F."/>
            <person name="Labrenz M."/>
            <person name="Spormann A.M."/>
            <person name="Op den Camp H."/>
            <person name="Overmann J."/>
            <person name="Amann R."/>
            <person name="Jetten M.S.M."/>
            <person name="Mascher T."/>
            <person name="Medema M.H."/>
            <person name="Devos D.P."/>
            <person name="Kaster A.-K."/>
            <person name="Ovreas L."/>
            <person name="Rohde M."/>
            <person name="Galperin M.Y."/>
            <person name="Jogler C."/>
        </authorList>
    </citation>
    <scope>NUCLEOTIDE SEQUENCE [LARGE SCALE GENOMIC DNA]</scope>
    <source>
        <strain evidence="2 3">SV_7m_r</strain>
    </source>
</reference>
<dbReference type="PANTHER" id="PTHR32309">
    <property type="entry name" value="TYROSINE-PROTEIN KINASE"/>
    <property type="match status" value="1"/>
</dbReference>
<dbReference type="SUPFAM" id="SSF52540">
    <property type="entry name" value="P-loop containing nucleoside triphosphate hydrolases"/>
    <property type="match status" value="1"/>
</dbReference>
<dbReference type="InterPro" id="IPR027417">
    <property type="entry name" value="P-loop_NTPase"/>
</dbReference>
<dbReference type="Gene3D" id="3.40.50.300">
    <property type="entry name" value="P-loop containing nucleotide triphosphate hydrolases"/>
    <property type="match status" value="1"/>
</dbReference>
<name>A0A517SPR1_9BACT</name>
<dbReference type="OrthoDB" id="238666at2"/>
<evidence type="ECO:0000256" key="1">
    <source>
        <dbReference type="SAM" id="MobiDB-lite"/>
    </source>
</evidence>
<dbReference type="EMBL" id="CP036272">
    <property type="protein sequence ID" value="QDT58111.1"/>
    <property type="molecule type" value="Genomic_DNA"/>
</dbReference>
<feature type="compositionally biased region" description="Polar residues" evidence="1">
    <location>
        <begin position="175"/>
        <end position="194"/>
    </location>
</feature>
<feature type="compositionally biased region" description="Polar residues" evidence="1">
    <location>
        <begin position="203"/>
        <end position="221"/>
    </location>
</feature>
<feature type="compositionally biased region" description="Low complexity" evidence="1">
    <location>
        <begin position="17"/>
        <end position="26"/>
    </location>
</feature>
<dbReference type="GO" id="GO:0005886">
    <property type="term" value="C:plasma membrane"/>
    <property type="evidence" value="ECO:0007669"/>
    <property type="project" value="TreeGrafter"/>
</dbReference>
<dbReference type="InterPro" id="IPR050445">
    <property type="entry name" value="Bact_polysacc_biosynth/exp"/>
</dbReference>
<evidence type="ECO:0000313" key="2">
    <source>
        <dbReference type="EMBL" id="QDT58111.1"/>
    </source>
</evidence>
<feature type="region of interest" description="Disordered" evidence="1">
    <location>
        <begin position="156"/>
        <end position="223"/>
    </location>
</feature>
<gene>
    <name evidence="2" type="ORF">SV7mr_06000</name>
</gene>
<organism evidence="2 3">
    <name type="scientific">Stieleria bergensis</name>
    <dbReference type="NCBI Taxonomy" id="2528025"/>
    <lineage>
        <taxon>Bacteria</taxon>
        <taxon>Pseudomonadati</taxon>
        <taxon>Planctomycetota</taxon>
        <taxon>Planctomycetia</taxon>
        <taxon>Pirellulales</taxon>
        <taxon>Pirellulaceae</taxon>
        <taxon>Stieleria</taxon>
    </lineage>
</organism>
<proteinExistence type="predicted"/>
<accession>A0A517SPR1</accession>